<evidence type="ECO:0000313" key="1">
    <source>
        <dbReference type="EMBL" id="PFF41917.1"/>
    </source>
</evidence>
<reference evidence="1 2" key="1">
    <citation type="submission" date="2017-09" db="EMBL/GenBank/DDBJ databases">
        <title>Large-scale bioinformatics analysis of Bacillus genomes uncovers conserved roles of natural products in bacterial physiology.</title>
        <authorList>
            <consortium name="Agbiome Team Llc"/>
            <person name="Bleich R.M."/>
            <person name="Kirk G.J."/>
            <person name="Santa Maria K.C."/>
            <person name="Allen S.E."/>
            <person name="Farag S."/>
            <person name="Shank E.A."/>
            <person name="Bowers A."/>
        </authorList>
    </citation>
    <scope>NUCLEOTIDE SEQUENCE [LARGE SCALE GENOMIC DNA]</scope>
    <source>
        <strain evidence="1 2">AFS020204</strain>
    </source>
</reference>
<dbReference type="AlphaFoldDB" id="A0A9X6VSR2"/>
<gene>
    <name evidence="1" type="ORF">CN357_30945</name>
</gene>
<accession>A0A9X6VSR2</accession>
<comment type="caution">
    <text evidence="1">The sequence shown here is derived from an EMBL/GenBank/DDBJ whole genome shotgun (WGS) entry which is preliminary data.</text>
</comment>
<protein>
    <submittedName>
        <fullName evidence="1">Uncharacterized protein</fullName>
    </submittedName>
</protein>
<name>A0A9X6VSR2_BACCE</name>
<dbReference type="EMBL" id="NTSO01000028">
    <property type="protein sequence ID" value="PFF41917.1"/>
    <property type="molecule type" value="Genomic_DNA"/>
</dbReference>
<evidence type="ECO:0000313" key="2">
    <source>
        <dbReference type="Proteomes" id="UP000220210"/>
    </source>
</evidence>
<sequence>MNMPKTKREQVLSATVNAQVATNYAESQAWINETLRIMAKGTKYESDVNEALEVCENYKGLKTLN</sequence>
<organism evidence="1 2">
    <name type="scientific">Bacillus cereus</name>
    <dbReference type="NCBI Taxonomy" id="1396"/>
    <lineage>
        <taxon>Bacteria</taxon>
        <taxon>Bacillati</taxon>
        <taxon>Bacillota</taxon>
        <taxon>Bacilli</taxon>
        <taxon>Bacillales</taxon>
        <taxon>Bacillaceae</taxon>
        <taxon>Bacillus</taxon>
        <taxon>Bacillus cereus group</taxon>
    </lineage>
</organism>
<proteinExistence type="predicted"/>
<dbReference type="Proteomes" id="UP000220210">
    <property type="component" value="Unassembled WGS sequence"/>
</dbReference>